<comment type="caution">
    <text evidence="1">The sequence shown here is derived from an EMBL/GenBank/DDBJ whole genome shotgun (WGS) entry which is preliminary data.</text>
</comment>
<accession>A0ABR2A9B7</accession>
<organism evidence="1 2">
    <name type="scientific">Hibiscus sabdariffa</name>
    <name type="common">roselle</name>
    <dbReference type="NCBI Taxonomy" id="183260"/>
    <lineage>
        <taxon>Eukaryota</taxon>
        <taxon>Viridiplantae</taxon>
        <taxon>Streptophyta</taxon>
        <taxon>Embryophyta</taxon>
        <taxon>Tracheophyta</taxon>
        <taxon>Spermatophyta</taxon>
        <taxon>Magnoliopsida</taxon>
        <taxon>eudicotyledons</taxon>
        <taxon>Gunneridae</taxon>
        <taxon>Pentapetalae</taxon>
        <taxon>rosids</taxon>
        <taxon>malvids</taxon>
        <taxon>Malvales</taxon>
        <taxon>Malvaceae</taxon>
        <taxon>Malvoideae</taxon>
        <taxon>Hibiscus</taxon>
    </lineage>
</organism>
<name>A0ABR2A9B7_9ROSI</name>
<protein>
    <submittedName>
        <fullName evidence="1">Uncharacterized protein</fullName>
    </submittedName>
</protein>
<dbReference type="Proteomes" id="UP001396334">
    <property type="component" value="Unassembled WGS sequence"/>
</dbReference>
<proteinExistence type="predicted"/>
<evidence type="ECO:0000313" key="2">
    <source>
        <dbReference type="Proteomes" id="UP001396334"/>
    </source>
</evidence>
<gene>
    <name evidence="1" type="ORF">V6N11_037071</name>
</gene>
<sequence length="68" mass="7681">MKLTHAVLTVIDGERLWRWWIAPSMPHEFQPHFGRTGGLGTTAKAASVTGGCSFLRELMEKRRRNNGD</sequence>
<reference evidence="1 2" key="1">
    <citation type="journal article" date="2024" name="G3 (Bethesda)">
        <title>Genome assembly of Hibiscus sabdariffa L. provides insights into metabolisms of medicinal natural products.</title>
        <authorList>
            <person name="Kim T."/>
        </authorList>
    </citation>
    <scope>NUCLEOTIDE SEQUENCE [LARGE SCALE GENOMIC DNA]</scope>
    <source>
        <strain evidence="1">TK-2024</strain>
        <tissue evidence="1">Old leaves</tissue>
    </source>
</reference>
<evidence type="ECO:0000313" key="1">
    <source>
        <dbReference type="EMBL" id="KAK8489586.1"/>
    </source>
</evidence>
<dbReference type="EMBL" id="JBBPBN010000307">
    <property type="protein sequence ID" value="KAK8489586.1"/>
    <property type="molecule type" value="Genomic_DNA"/>
</dbReference>
<keyword evidence="2" id="KW-1185">Reference proteome</keyword>